<sequence length="627" mass="69811">MKRPIAGFQLLLLLLGVEWGLHPSPAYSFPHYEVSALAAFKRATFEDPFSVLSDWNSVDASPCNWTGVICSRNQDCVVSLNLSGRSLKGFLSPELRFLGCLQELYLNNNLLLGTIPTEIGMLKNLSVLDLSVNRLTGPIPPKFGELTSIIKLDLHSNGLTGKVPPELGNLGNLVELRLDRNRLEGQIPGTTNSTSSASLNGMYTSHDSDTDLCQLTKLRTGDFSYNFLVGQIPSCLKYLPRSSFQGNCFGDKYSVLQRTPQSCGSNKSQGMTKGTGISAAVKSCKLKSSVKVPWKKTRHWKDVIPISIDGELLKNIPKFSREDLETACEDFSNIIRSSPDSVVYKGTMKHGTEIAVTSLCILEDQWTNYLEFSFHNKVADLARLNHENVAKVLGYCKENEPFSRMLVLDYASNGTLYEHLHYGERSQLSWIRCMKVILGVARGLWYLHTELQPPFVMSELSSNAVYLTEDYSPKLVDFESWNMIFSRSKKRDGYVADEDSLSGYMDSQEQQDMEIRQNVYGFGVLLLEIISGRPPYCKERGCLVNWATQYLQCPEEIGKLVDPELENVKSEDLAVLCSVVSLCIESDLAKRPSMQTVSAMLENGIDLSAAAILKESSLAWAELALSS</sequence>
<dbReference type="PROSITE" id="PS50011">
    <property type="entry name" value="PROTEIN_KINASE_DOM"/>
    <property type="match status" value="1"/>
</dbReference>
<evidence type="ECO:0000256" key="3">
    <source>
        <dbReference type="ARBA" id="ARBA00022729"/>
    </source>
</evidence>
<keyword evidence="3 12" id="KW-0732">Signal</keyword>
<feature type="chain" id="PRO_5043776262" description="Protein kinase domain-containing protein" evidence="12">
    <location>
        <begin position="21"/>
        <end position="627"/>
    </location>
</feature>
<evidence type="ECO:0000256" key="10">
    <source>
        <dbReference type="ARBA" id="ARBA00023180"/>
    </source>
</evidence>
<evidence type="ECO:0000256" key="5">
    <source>
        <dbReference type="ARBA" id="ARBA00022741"/>
    </source>
</evidence>
<dbReference type="Gene3D" id="1.10.510.10">
    <property type="entry name" value="Transferase(Phosphotransferase) domain 1"/>
    <property type="match status" value="1"/>
</dbReference>
<dbReference type="AlphaFoldDB" id="A0AAV8PTJ4"/>
<keyword evidence="9" id="KW-0675">Receptor</keyword>
<accession>A0AAV8PTJ4</accession>
<evidence type="ECO:0000256" key="9">
    <source>
        <dbReference type="ARBA" id="ARBA00023170"/>
    </source>
</evidence>
<dbReference type="Gene3D" id="3.80.10.10">
    <property type="entry name" value="Ribonuclease Inhibitor"/>
    <property type="match status" value="1"/>
</dbReference>
<evidence type="ECO:0000256" key="7">
    <source>
        <dbReference type="ARBA" id="ARBA00022989"/>
    </source>
</evidence>
<protein>
    <recommendedName>
        <fullName evidence="13">Protein kinase domain-containing protein</fullName>
    </recommendedName>
</protein>
<dbReference type="SUPFAM" id="SSF56112">
    <property type="entry name" value="Protein kinase-like (PK-like)"/>
    <property type="match status" value="1"/>
</dbReference>
<keyword evidence="4" id="KW-0677">Repeat</keyword>
<dbReference type="InterPro" id="IPR013210">
    <property type="entry name" value="LRR_N_plant-typ"/>
</dbReference>
<proteinExistence type="predicted"/>
<evidence type="ECO:0000256" key="2">
    <source>
        <dbReference type="ARBA" id="ARBA00022692"/>
    </source>
</evidence>
<comment type="subcellular location">
    <subcellularLocation>
        <location evidence="11">Endomembrane system</location>
        <topology evidence="11">Single-pass type I membrane protein</topology>
    </subcellularLocation>
</comment>
<dbReference type="PANTHER" id="PTHR46084:SF41">
    <property type="entry name" value="LRR RECEPTOR-LIKE SERINE_THREONINE-PROTEIN KINASE-RELATED"/>
    <property type="match status" value="1"/>
</dbReference>
<dbReference type="EMBL" id="JAQQAF010000009">
    <property type="protein sequence ID" value="KAJ8460313.1"/>
    <property type="molecule type" value="Genomic_DNA"/>
</dbReference>
<evidence type="ECO:0000259" key="13">
    <source>
        <dbReference type="PROSITE" id="PS50011"/>
    </source>
</evidence>
<organism evidence="14 15">
    <name type="scientific">Ensete ventricosum</name>
    <name type="common">Abyssinian banana</name>
    <name type="synonym">Musa ensete</name>
    <dbReference type="NCBI Taxonomy" id="4639"/>
    <lineage>
        <taxon>Eukaryota</taxon>
        <taxon>Viridiplantae</taxon>
        <taxon>Streptophyta</taxon>
        <taxon>Embryophyta</taxon>
        <taxon>Tracheophyta</taxon>
        <taxon>Spermatophyta</taxon>
        <taxon>Magnoliopsida</taxon>
        <taxon>Liliopsida</taxon>
        <taxon>Zingiberales</taxon>
        <taxon>Musaceae</taxon>
        <taxon>Ensete</taxon>
    </lineage>
</organism>
<feature type="signal peptide" evidence="12">
    <location>
        <begin position="1"/>
        <end position="20"/>
    </location>
</feature>
<keyword evidence="2" id="KW-0812">Transmembrane</keyword>
<evidence type="ECO:0000256" key="4">
    <source>
        <dbReference type="ARBA" id="ARBA00022737"/>
    </source>
</evidence>
<evidence type="ECO:0000256" key="8">
    <source>
        <dbReference type="ARBA" id="ARBA00023136"/>
    </source>
</evidence>
<dbReference type="InterPro" id="IPR032675">
    <property type="entry name" value="LRR_dom_sf"/>
</dbReference>
<keyword evidence="6" id="KW-0067">ATP-binding</keyword>
<evidence type="ECO:0000256" key="6">
    <source>
        <dbReference type="ARBA" id="ARBA00022840"/>
    </source>
</evidence>
<keyword evidence="5" id="KW-0547">Nucleotide-binding</keyword>
<evidence type="ECO:0000256" key="1">
    <source>
        <dbReference type="ARBA" id="ARBA00022614"/>
    </source>
</evidence>
<dbReference type="GO" id="GO:0005524">
    <property type="term" value="F:ATP binding"/>
    <property type="evidence" value="ECO:0007669"/>
    <property type="project" value="UniProtKB-KW"/>
</dbReference>
<dbReference type="PANTHER" id="PTHR46084">
    <property type="entry name" value="PROTEIN MALE DISCOVERER 2"/>
    <property type="match status" value="1"/>
</dbReference>
<dbReference type="Pfam" id="PF00560">
    <property type="entry name" value="LRR_1"/>
    <property type="match status" value="3"/>
</dbReference>
<gene>
    <name evidence="14" type="ORF">OPV22_033239</name>
</gene>
<dbReference type="GO" id="GO:0004672">
    <property type="term" value="F:protein kinase activity"/>
    <property type="evidence" value="ECO:0007669"/>
    <property type="project" value="InterPro"/>
</dbReference>
<dbReference type="InterPro" id="IPR000719">
    <property type="entry name" value="Prot_kinase_dom"/>
</dbReference>
<dbReference type="GO" id="GO:0012505">
    <property type="term" value="C:endomembrane system"/>
    <property type="evidence" value="ECO:0007669"/>
    <property type="project" value="UniProtKB-SubCell"/>
</dbReference>
<keyword evidence="10" id="KW-0325">Glycoprotein</keyword>
<reference evidence="14 15" key="1">
    <citation type="submission" date="2022-12" db="EMBL/GenBank/DDBJ databases">
        <title>Chromosome-scale assembly of the Ensete ventricosum genome.</title>
        <authorList>
            <person name="Dussert Y."/>
            <person name="Stocks J."/>
            <person name="Wendawek A."/>
            <person name="Woldeyes F."/>
            <person name="Nichols R.A."/>
            <person name="Borrell J.S."/>
        </authorList>
    </citation>
    <scope>NUCLEOTIDE SEQUENCE [LARGE SCALE GENOMIC DNA]</scope>
    <source>
        <strain evidence="15">cv. Maze</strain>
        <tissue evidence="14">Seeds</tissue>
    </source>
</reference>
<evidence type="ECO:0000256" key="11">
    <source>
        <dbReference type="ARBA" id="ARBA00046288"/>
    </source>
</evidence>
<name>A0AAV8PTJ4_ENSVE</name>
<dbReference type="Proteomes" id="UP001222027">
    <property type="component" value="Unassembled WGS sequence"/>
</dbReference>
<evidence type="ECO:0000313" key="14">
    <source>
        <dbReference type="EMBL" id="KAJ8460313.1"/>
    </source>
</evidence>
<keyword evidence="15" id="KW-1185">Reference proteome</keyword>
<dbReference type="Pfam" id="PF07714">
    <property type="entry name" value="PK_Tyr_Ser-Thr"/>
    <property type="match status" value="1"/>
</dbReference>
<dbReference type="FunFam" id="3.80.10.10:FF:000101">
    <property type="entry name" value="LRR receptor-like serine/threonine-protein kinase ERECTA"/>
    <property type="match status" value="1"/>
</dbReference>
<dbReference type="InterPro" id="IPR001611">
    <property type="entry name" value="Leu-rich_rpt"/>
</dbReference>
<evidence type="ECO:0000313" key="15">
    <source>
        <dbReference type="Proteomes" id="UP001222027"/>
    </source>
</evidence>
<evidence type="ECO:0000256" key="12">
    <source>
        <dbReference type="SAM" id="SignalP"/>
    </source>
</evidence>
<dbReference type="SUPFAM" id="SSF52058">
    <property type="entry name" value="L domain-like"/>
    <property type="match status" value="1"/>
</dbReference>
<dbReference type="FunFam" id="3.30.200.20:FF:000489">
    <property type="entry name" value="Inactive receptor-like serine/threonine-protein kinase"/>
    <property type="match status" value="1"/>
</dbReference>
<dbReference type="InterPro" id="IPR011009">
    <property type="entry name" value="Kinase-like_dom_sf"/>
</dbReference>
<feature type="domain" description="Protein kinase" evidence="13">
    <location>
        <begin position="329"/>
        <end position="601"/>
    </location>
</feature>
<keyword evidence="8" id="KW-0472">Membrane</keyword>
<keyword evidence="1" id="KW-0433">Leucine-rich repeat</keyword>
<keyword evidence="7" id="KW-1133">Transmembrane helix</keyword>
<dbReference type="InterPro" id="IPR001245">
    <property type="entry name" value="Ser-Thr/Tyr_kinase_cat_dom"/>
</dbReference>
<dbReference type="Pfam" id="PF08263">
    <property type="entry name" value="LRRNT_2"/>
    <property type="match status" value="1"/>
</dbReference>
<comment type="caution">
    <text evidence="14">The sequence shown here is derived from an EMBL/GenBank/DDBJ whole genome shotgun (WGS) entry which is preliminary data.</text>
</comment>
<dbReference type="Gene3D" id="3.30.200.20">
    <property type="entry name" value="Phosphorylase Kinase, domain 1"/>
    <property type="match status" value="1"/>
</dbReference>